<dbReference type="EMBL" id="FOFB01000012">
    <property type="protein sequence ID" value="SEQ61577.1"/>
    <property type="molecule type" value="Genomic_DNA"/>
</dbReference>
<evidence type="ECO:0000256" key="1">
    <source>
        <dbReference type="ARBA" id="ARBA00022553"/>
    </source>
</evidence>
<dbReference type="RefSeq" id="WP_090168948.1">
    <property type="nucleotide sequence ID" value="NZ_FOFB01000012.1"/>
</dbReference>
<evidence type="ECO:0000259" key="11">
    <source>
        <dbReference type="Pfam" id="PF17941"/>
    </source>
</evidence>
<evidence type="ECO:0000259" key="8">
    <source>
        <dbReference type="Pfam" id="PF02503"/>
    </source>
</evidence>
<dbReference type="Gene3D" id="3.30.870.10">
    <property type="entry name" value="Endonuclease Chain A"/>
    <property type="match status" value="2"/>
</dbReference>
<comment type="function">
    <text evidence="6 7">Catalyzes the reversible transfer of the terminal phosphate of ATP to form a long-chain polyphosphate (polyP).</text>
</comment>
<dbReference type="InParanoid" id="A0A1H9HH05"/>
<evidence type="ECO:0000259" key="10">
    <source>
        <dbReference type="Pfam" id="PF13090"/>
    </source>
</evidence>
<feature type="active site" description="Phosphohistidine intermediate" evidence="6">
    <location>
        <position position="438"/>
    </location>
</feature>
<keyword evidence="1 6" id="KW-0597">Phosphoprotein</keyword>
<dbReference type="HAMAP" id="MF_00347">
    <property type="entry name" value="Polyphosphate_kinase"/>
    <property type="match status" value="1"/>
</dbReference>
<evidence type="ECO:0000256" key="7">
    <source>
        <dbReference type="RuleBase" id="RU003800"/>
    </source>
</evidence>
<name>A0A1H9HH05_9BACT</name>
<dbReference type="GO" id="GO:0009358">
    <property type="term" value="C:polyphosphate kinase complex"/>
    <property type="evidence" value="ECO:0007669"/>
    <property type="project" value="InterPro"/>
</dbReference>
<feature type="binding site" evidence="6">
    <location>
        <position position="593"/>
    </location>
    <ligand>
        <name>ATP</name>
        <dbReference type="ChEBI" id="CHEBI:30616"/>
    </ligand>
</feature>
<evidence type="ECO:0000256" key="5">
    <source>
        <dbReference type="ARBA" id="ARBA00022840"/>
    </source>
</evidence>
<proteinExistence type="inferred from homology"/>
<dbReference type="Gene3D" id="1.20.58.310">
    <property type="entry name" value="Polyphosphate kinase N-terminal domain"/>
    <property type="match status" value="1"/>
</dbReference>
<keyword evidence="5 6" id="KW-0067">ATP-binding</keyword>
<evidence type="ECO:0000256" key="2">
    <source>
        <dbReference type="ARBA" id="ARBA00022679"/>
    </source>
</evidence>
<dbReference type="InterPro" id="IPR041108">
    <property type="entry name" value="PP_kinase_C_1"/>
</dbReference>
<feature type="domain" description="Polyphosphate kinase middle" evidence="8">
    <location>
        <begin position="120"/>
        <end position="307"/>
    </location>
</feature>
<dbReference type="Proteomes" id="UP000199021">
    <property type="component" value="Unassembled WGS sequence"/>
</dbReference>
<dbReference type="NCBIfam" id="NF003917">
    <property type="entry name" value="PRK05443.1-1"/>
    <property type="match status" value="1"/>
</dbReference>
<dbReference type="InterPro" id="IPR024953">
    <property type="entry name" value="PP_kinase_middle"/>
</dbReference>
<dbReference type="InterPro" id="IPR025198">
    <property type="entry name" value="PPK_N_dom"/>
</dbReference>
<dbReference type="PANTHER" id="PTHR30218">
    <property type="entry name" value="POLYPHOSPHATE KINASE"/>
    <property type="match status" value="1"/>
</dbReference>
<dbReference type="AlphaFoldDB" id="A0A1H9HH05"/>
<keyword evidence="4 6" id="KW-0418">Kinase</keyword>
<evidence type="ECO:0000313" key="13">
    <source>
        <dbReference type="Proteomes" id="UP000199021"/>
    </source>
</evidence>
<dbReference type="EC" id="2.7.4.1" evidence="6 7"/>
<feature type="binding site" evidence="6">
    <location>
        <position position="378"/>
    </location>
    <ligand>
        <name>Mg(2+)</name>
        <dbReference type="ChEBI" id="CHEBI:18420"/>
    </ligand>
</feature>
<comment type="similarity">
    <text evidence="6 7">Belongs to the polyphosphate kinase 1 (PPK1) family.</text>
</comment>
<keyword evidence="3 6" id="KW-0547">Nucleotide-binding</keyword>
<dbReference type="GO" id="GO:0008976">
    <property type="term" value="F:polyphosphate kinase activity"/>
    <property type="evidence" value="ECO:0007669"/>
    <property type="project" value="UniProtKB-UniRule"/>
</dbReference>
<comment type="catalytic activity">
    <reaction evidence="6 7">
        <text>[phosphate](n) + ATP = [phosphate](n+1) + ADP</text>
        <dbReference type="Rhea" id="RHEA:19573"/>
        <dbReference type="Rhea" id="RHEA-COMP:9859"/>
        <dbReference type="Rhea" id="RHEA-COMP:14280"/>
        <dbReference type="ChEBI" id="CHEBI:16838"/>
        <dbReference type="ChEBI" id="CHEBI:30616"/>
        <dbReference type="ChEBI" id="CHEBI:456216"/>
        <dbReference type="EC" id="2.7.4.1"/>
    </reaction>
</comment>
<feature type="domain" description="Polyphosphate kinase C-terminal" evidence="11">
    <location>
        <begin position="334"/>
        <end position="497"/>
    </location>
</feature>
<dbReference type="GO" id="GO:0006799">
    <property type="term" value="P:polyphosphate biosynthetic process"/>
    <property type="evidence" value="ECO:0007669"/>
    <property type="project" value="UniProtKB-UniRule"/>
</dbReference>
<dbReference type="SUPFAM" id="SSF56024">
    <property type="entry name" value="Phospholipase D/nuclease"/>
    <property type="match status" value="2"/>
</dbReference>
<evidence type="ECO:0000256" key="3">
    <source>
        <dbReference type="ARBA" id="ARBA00022741"/>
    </source>
</evidence>
<feature type="binding site" evidence="6">
    <location>
        <position position="43"/>
    </location>
    <ligand>
        <name>ATP</name>
        <dbReference type="ChEBI" id="CHEBI:30616"/>
    </ligand>
</feature>
<evidence type="ECO:0000256" key="6">
    <source>
        <dbReference type="HAMAP-Rule" id="MF_00347"/>
    </source>
</evidence>
<reference evidence="13" key="1">
    <citation type="submission" date="2016-10" db="EMBL/GenBank/DDBJ databases">
        <authorList>
            <person name="Varghese N."/>
            <person name="Submissions S."/>
        </authorList>
    </citation>
    <scope>NUCLEOTIDE SEQUENCE [LARGE SCALE GENOMIC DNA]</scope>
    <source>
        <strain evidence="13">DSM 24740</strain>
    </source>
</reference>
<dbReference type="Pfam" id="PF13090">
    <property type="entry name" value="PP_kinase_C"/>
    <property type="match status" value="1"/>
</dbReference>
<gene>
    <name evidence="6" type="primary">ppk</name>
    <name evidence="12" type="ORF">SAMN05444359_112157</name>
</gene>
<dbReference type="InterPro" id="IPR036832">
    <property type="entry name" value="PPK_N_dom_sf"/>
</dbReference>
<feature type="domain" description="Polyphosphate kinase N-terminal" evidence="9">
    <location>
        <begin position="6"/>
        <end position="111"/>
    </location>
</feature>
<dbReference type="Pfam" id="PF02503">
    <property type="entry name" value="PP_kinase"/>
    <property type="match status" value="1"/>
</dbReference>
<feature type="binding site" evidence="6">
    <location>
        <position position="472"/>
    </location>
    <ligand>
        <name>ATP</name>
        <dbReference type="ChEBI" id="CHEBI:30616"/>
    </ligand>
</feature>
<keyword evidence="2 6" id="KW-0808">Transferase</keyword>
<accession>A0A1H9HH05</accession>
<dbReference type="PANTHER" id="PTHR30218:SF0">
    <property type="entry name" value="POLYPHOSPHATE KINASE"/>
    <property type="match status" value="1"/>
</dbReference>
<dbReference type="SUPFAM" id="SSF143724">
    <property type="entry name" value="PHP14-like"/>
    <property type="match status" value="1"/>
</dbReference>
<dbReference type="InterPro" id="IPR025200">
    <property type="entry name" value="PPK_C_dom2"/>
</dbReference>
<dbReference type="SUPFAM" id="SSF140356">
    <property type="entry name" value="PPK N-terminal domain-like"/>
    <property type="match status" value="1"/>
</dbReference>
<dbReference type="GO" id="GO:0005524">
    <property type="term" value="F:ATP binding"/>
    <property type="evidence" value="ECO:0007669"/>
    <property type="project" value="UniProtKB-KW"/>
</dbReference>
<feature type="domain" description="Polyphosphate kinase C-terminal" evidence="10">
    <location>
        <begin position="507"/>
        <end position="665"/>
    </location>
</feature>
<sequence length="690" mass="80816">MKHSLIKRDTSWLHFNRRVLQEADNPLVPLYERLKFLAIHSSNLDEFYRVRVASLRQFKKVNKAERKNLFDFTPKNELRIIRAKVREQQKIFDKIFRKKILPQLKEENIHLIHGDEMTEEQAAFTTDYFDKKVKPNLHLHWLPENNEDSTELPFLKSGQLCLAVHFNEKPSQDGKEVALVPIPSETLPRFIVLPSPPDATNGYYVIFLDSIIRANLSRWIDREVTFGYSFKLSRDAELYIEDEFDGELHHKIAARLRDREDGLPTRFLFDRAMPSWIRKRLKKVLNLSRYDMIMAGRYHNFMDFFRFPLPPGREDLTYPELPPLPHPRLGHKGSIMKTMEASDLLLSFPYQQYDYVPRLIREAANHPEVEKICITLYRVAGKSAVVQELLYALAKGKDVEAFVEAKARFDEASNLYWGKELEEAGAYVRYSIPEIKVHTKLLHILRKKPDGETNHYSYIGTGNFNEKTAKLYTDHALMTCRPRIGKDVIQVFRLLRGKLILPKCKKLLVAPFSMYTRFIELIDEEIARAKAGKTAYLFFKMNSLEEESVINKIREAAAEGVKVRMIVRGICRLAPSKEENIEIISIVDRFLEHARIYIFGGSGQEKVFLGSADMMERNLHRRVEVITPIEDQLLRLELRRIMDMQWSDNQKARIISATQLNTFREPGNFRAQKDIYQYFKRRNHLVLKEA</sequence>
<feature type="binding site" evidence="6">
    <location>
        <position position="568"/>
    </location>
    <ligand>
        <name>ATP</name>
        <dbReference type="ChEBI" id="CHEBI:30616"/>
    </ligand>
</feature>
<dbReference type="PIRSF" id="PIRSF015589">
    <property type="entry name" value="PP_kinase"/>
    <property type="match status" value="1"/>
</dbReference>
<keyword evidence="6" id="KW-0479">Metal-binding</keyword>
<dbReference type="GO" id="GO:0046872">
    <property type="term" value="F:metal ion binding"/>
    <property type="evidence" value="ECO:0007669"/>
    <property type="project" value="UniProtKB-KW"/>
</dbReference>
<comment type="PTM">
    <text evidence="6 7">An intermediate of this reaction is the autophosphorylated ppk in which a phosphate is covalently linked to a histidine residue through a N-P bond.</text>
</comment>
<comment type="cofactor">
    <cofactor evidence="6">
        <name>Mg(2+)</name>
        <dbReference type="ChEBI" id="CHEBI:18420"/>
    </cofactor>
</comment>
<dbReference type="NCBIfam" id="TIGR03705">
    <property type="entry name" value="poly_P_kin"/>
    <property type="match status" value="1"/>
</dbReference>
<dbReference type="STRING" id="478744.SAMN05444359_112157"/>
<dbReference type="OrthoDB" id="9761456at2"/>
<evidence type="ECO:0000259" key="9">
    <source>
        <dbReference type="Pfam" id="PF13089"/>
    </source>
</evidence>
<dbReference type="InterPro" id="IPR003414">
    <property type="entry name" value="PP_kinase"/>
</dbReference>
<dbReference type="Pfam" id="PF13089">
    <property type="entry name" value="PP_kinase_N"/>
    <property type="match status" value="1"/>
</dbReference>
<feature type="binding site" evidence="6">
    <location>
        <position position="408"/>
    </location>
    <ligand>
        <name>Mg(2+)</name>
        <dbReference type="ChEBI" id="CHEBI:18420"/>
    </ligand>
</feature>
<evidence type="ECO:0000313" key="12">
    <source>
        <dbReference type="EMBL" id="SEQ61577.1"/>
    </source>
</evidence>
<organism evidence="12 13">
    <name type="scientific">Neolewinella agarilytica</name>
    <dbReference type="NCBI Taxonomy" id="478744"/>
    <lineage>
        <taxon>Bacteria</taxon>
        <taxon>Pseudomonadati</taxon>
        <taxon>Bacteroidota</taxon>
        <taxon>Saprospiria</taxon>
        <taxon>Saprospirales</taxon>
        <taxon>Lewinellaceae</taxon>
        <taxon>Neolewinella</taxon>
    </lineage>
</organism>
<evidence type="ECO:0000256" key="4">
    <source>
        <dbReference type="ARBA" id="ARBA00022777"/>
    </source>
</evidence>
<dbReference type="Gene3D" id="3.30.1840.10">
    <property type="entry name" value="Polyphosphate kinase middle domain"/>
    <property type="match status" value="1"/>
</dbReference>
<protein>
    <recommendedName>
        <fullName evidence="6 7">Polyphosphate kinase</fullName>
        <ecNumber evidence="6 7">2.7.4.1</ecNumber>
    </recommendedName>
    <alternativeName>
        <fullName evidence="6">ATP-polyphosphate phosphotransferase</fullName>
    </alternativeName>
    <alternativeName>
        <fullName evidence="6">Polyphosphoric acid kinase</fullName>
    </alternativeName>
</protein>
<keyword evidence="13" id="KW-1185">Reference proteome</keyword>
<keyword evidence="6" id="KW-0460">Magnesium</keyword>
<dbReference type="Pfam" id="PF17941">
    <property type="entry name" value="PP_kinase_C_1"/>
    <property type="match status" value="1"/>
</dbReference>
<dbReference type="InterPro" id="IPR036830">
    <property type="entry name" value="PP_kinase_middle_dom_sf"/>
</dbReference>